<dbReference type="PROSITE" id="PS50995">
    <property type="entry name" value="HTH_MARR_2"/>
    <property type="match status" value="1"/>
</dbReference>
<evidence type="ECO:0000313" key="3">
    <source>
        <dbReference type="Proteomes" id="UP001549313"/>
    </source>
</evidence>
<sequence>MTVRARFKIAYATTPCFAYAMDDASPCICGRLRRASRALSRLYDEALAPVDLTVTQFSVMRTLSRMDRPGLAELAEATAHEKSALWRTLQPLVRKGWIAAETAPGERGQRLSLTPGGQERLADALPLWRTAQVRVSETLGPREAALIALLSELETDV</sequence>
<accession>A0ABV2R731</accession>
<evidence type="ECO:0000313" key="2">
    <source>
        <dbReference type="EMBL" id="MET4682376.1"/>
    </source>
</evidence>
<dbReference type="InterPro" id="IPR036388">
    <property type="entry name" value="WH-like_DNA-bd_sf"/>
</dbReference>
<dbReference type="SUPFAM" id="SSF46785">
    <property type="entry name" value="Winged helix' DNA-binding domain"/>
    <property type="match status" value="1"/>
</dbReference>
<gene>
    <name evidence="2" type="ORF">ABIE19_000285</name>
</gene>
<keyword evidence="2" id="KW-0238">DNA-binding</keyword>
<organism evidence="2 3">
    <name type="scientific">Brevundimonas faecalis</name>
    <dbReference type="NCBI Taxonomy" id="947378"/>
    <lineage>
        <taxon>Bacteria</taxon>
        <taxon>Pseudomonadati</taxon>
        <taxon>Pseudomonadota</taxon>
        <taxon>Alphaproteobacteria</taxon>
        <taxon>Caulobacterales</taxon>
        <taxon>Caulobacteraceae</taxon>
        <taxon>Brevundimonas</taxon>
    </lineage>
</organism>
<dbReference type="EMBL" id="JBEPTF010000001">
    <property type="protein sequence ID" value="MET4682376.1"/>
    <property type="molecule type" value="Genomic_DNA"/>
</dbReference>
<dbReference type="Proteomes" id="UP001549313">
    <property type="component" value="Unassembled WGS sequence"/>
</dbReference>
<keyword evidence="3" id="KW-1185">Reference proteome</keyword>
<dbReference type="SMART" id="SM00347">
    <property type="entry name" value="HTH_MARR"/>
    <property type="match status" value="1"/>
</dbReference>
<comment type="caution">
    <text evidence="2">The sequence shown here is derived from an EMBL/GenBank/DDBJ whole genome shotgun (WGS) entry which is preliminary data.</text>
</comment>
<dbReference type="PANTHER" id="PTHR33164:SF105">
    <property type="entry name" value="TRANSCRIPTIONAL REPRESSOR PROTEIN-RELATED"/>
    <property type="match status" value="1"/>
</dbReference>
<dbReference type="Gene3D" id="1.10.10.10">
    <property type="entry name" value="Winged helix-like DNA-binding domain superfamily/Winged helix DNA-binding domain"/>
    <property type="match status" value="1"/>
</dbReference>
<proteinExistence type="predicted"/>
<feature type="domain" description="HTH marR-type" evidence="1">
    <location>
        <begin position="25"/>
        <end position="155"/>
    </location>
</feature>
<dbReference type="InterPro" id="IPR039422">
    <property type="entry name" value="MarR/SlyA-like"/>
</dbReference>
<dbReference type="Pfam" id="PF01047">
    <property type="entry name" value="MarR"/>
    <property type="match status" value="1"/>
</dbReference>
<dbReference type="PANTHER" id="PTHR33164">
    <property type="entry name" value="TRANSCRIPTIONAL REGULATOR, MARR FAMILY"/>
    <property type="match status" value="1"/>
</dbReference>
<name>A0ABV2R731_9CAUL</name>
<dbReference type="InterPro" id="IPR036390">
    <property type="entry name" value="WH_DNA-bd_sf"/>
</dbReference>
<dbReference type="InterPro" id="IPR000835">
    <property type="entry name" value="HTH_MarR-typ"/>
</dbReference>
<protein>
    <submittedName>
        <fullName evidence="2">DNA-binding MarR family transcriptional regulator</fullName>
    </submittedName>
</protein>
<reference evidence="2 3" key="1">
    <citation type="submission" date="2024-06" db="EMBL/GenBank/DDBJ databases">
        <title>Sorghum-associated microbial communities from plants grown in Nebraska, USA.</title>
        <authorList>
            <person name="Schachtman D."/>
        </authorList>
    </citation>
    <scope>NUCLEOTIDE SEQUENCE [LARGE SCALE GENOMIC DNA]</scope>
    <source>
        <strain evidence="2 3">2814</strain>
    </source>
</reference>
<evidence type="ECO:0000259" key="1">
    <source>
        <dbReference type="PROSITE" id="PS50995"/>
    </source>
</evidence>
<dbReference type="GO" id="GO:0003677">
    <property type="term" value="F:DNA binding"/>
    <property type="evidence" value="ECO:0007669"/>
    <property type="project" value="UniProtKB-KW"/>
</dbReference>